<feature type="domain" description="Flagellar hook protein FlgE/F/G-like D1" evidence="6">
    <location>
        <begin position="84"/>
        <end position="148"/>
    </location>
</feature>
<comment type="similarity">
    <text evidence="2 4">Belongs to the flagella basal body rod proteins family.</text>
</comment>
<evidence type="ECO:0000256" key="2">
    <source>
        <dbReference type="ARBA" id="ARBA00009677"/>
    </source>
</evidence>
<name>A0A1G7BI72_9BACT</name>
<dbReference type="NCBIfam" id="TIGR03506">
    <property type="entry name" value="FlgEFG_subfam"/>
    <property type="match status" value="1"/>
</dbReference>
<dbReference type="InterPro" id="IPR010930">
    <property type="entry name" value="Flg_bb/hook_C_dom"/>
</dbReference>
<evidence type="ECO:0000259" key="5">
    <source>
        <dbReference type="Pfam" id="PF06429"/>
    </source>
</evidence>
<comment type="subcellular location">
    <subcellularLocation>
        <location evidence="1 4">Bacterial flagellum basal body</location>
    </subcellularLocation>
</comment>
<dbReference type="GO" id="GO:0071978">
    <property type="term" value="P:bacterial-type flagellum-dependent swarming motility"/>
    <property type="evidence" value="ECO:0007669"/>
    <property type="project" value="TreeGrafter"/>
</dbReference>
<dbReference type="STRING" id="57664.SAMN05661003_10656"/>
<dbReference type="EMBL" id="FNAQ01000006">
    <property type="protein sequence ID" value="SDE26764.1"/>
    <property type="molecule type" value="Genomic_DNA"/>
</dbReference>
<evidence type="ECO:0000256" key="1">
    <source>
        <dbReference type="ARBA" id="ARBA00004117"/>
    </source>
</evidence>
<keyword evidence="7" id="KW-0282">Flagellum</keyword>
<dbReference type="Pfam" id="PF22692">
    <property type="entry name" value="LlgE_F_G_D1"/>
    <property type="match status" value="1"/>
</dbReference>
<keyword evidence="7" id="KW-0969">Cilium</keyword>
<dbReference type="RefSeq" id="WP_092077960.1">
    <property type="nucleotide sequence ID" value="NZ_CALFZY010000006.1"/>
</dbReference>
<dbReference type="NCBIfam" id="TIGR02490">
    <property type="entry name" value="flgF"/>
    <property type="match status" value="1"/>
</dbReference>
<dbReference type="InterPro" id="IPR020013">
    <property type="entry name" value="Flagellar_FlgE/F/G"/>
</dbReference>
<gene>
    <name evidence="7" type="ORF">SAMN05661003_10656</name>
</gene>
<dbReference type="PANTHER" id="PTHR30435:SF19">
    <property type="entry name" value="FLAGELLAR BASAL-BODY ROD PROTEIN FLGG"/>
    <property type="match status" value="1"/>
</dbReference>
<evidence type="ECO:0000313" key="8">
    <source>
        <dbReference type="Proteomes" id="UP000243205"/>
    </source>
</evidence>
<keyword evidence="7" id="KW-0966">Cell projection</keyword>
<keyword evidence="3 4" id="KW-0975">Bacterial flagellum</keyword>
<dbReference type="Proteomes" id="UP000243205">
    <property type="component" value="Unassembled WGS sequence"/>
</dbReference>
<evidence type="ECO:0000256" key="3">
    <source>
        <dbReference type="ARBA" id="ARBA00023143"/>
    </source>
</evidence>
<dbReference type="GO" id="GO:0030694">
    <property type="term" value="C:bacterial-type flagellum basal body, rod"/>
    <property type="evidence" value="ECO:0007669"/>
    <property type="project" value="InterPro"/>
</dbReference>
<protein>
    <submittedName>
        <fullName evidence="7">Flagellar basal-body rod protein FlgG</fullName>
    </submittedName>
</protein>
<dbReference type="OrthoDB" id="9804559at2"/>
<dbReference type="InterPro" id="IPR037925">
    <property type="entry name" value="FlgE/F/G-like"/>
</dbReference>
<evidence type="ECO:0000313" key="7">
    <source>
        <dbReference type="EMBL" id="SDE26764.1"/>
    </source>
</evidence>
<proteinExistence type="inferred from homology"/>
<feature type="domain" description="Flagellar basal-body/hook protein C-terminal" evidence="5">
    <location>
        <begin position="193"/>
        <end position="231"/>
    </location>
</feature>
<organism evidence="7 8">
    <name type="scientific">Desulfuromonas thiophila</name>
    <dbReference type="NCBI Taxonomy" id="57664"/>
    <lineage>
        <taxon>Bacteria</taxon>
        <taxon>Pseudomonadati</taxon>
        <taxon>Thermodesulfobacteriota</taxon>
        <taxon>Desulfuromonadia</taxon>
        <taxon>Desulfuromonadales</taxon>
        <taxon>Desulfuromonadaceae</taxon>
        <taxon>Desulfuromonas</taxon>
    </lineage>
</organism>
<dbReference type="AlphaFoldDB" id="A0A1G7BI72"/>
<dbReference type="Pfam" id="PF06429">
    <property type="entry name" value="Flg_bbr_C"/>
    <property type="match status" value="1"/>
</dbReference>
<evidence type="ECO:0000256" key="4">
    <source>
        <dbReference type="RuleBase" id="RU362116"/>
    </source>
</evidence>
<dbReference type="SUPFAM" id="SSF117143">
    <property type="entry name" value="Flagellar hook protein flgE"/>
    <property type="match status" value="1"/>
</dbReference>
<reference evidence="8" key="1">
    <citation type="submission" date="2016-10" db="EMBL/GenBank/DDBJ databases">
        <authorList>
            <person name="Varghese N."/>
            <person name="Submissions S."/>
        </authorList>
    </citation>
    <scope>NUCLEOTIDE SEQUENCE [LARGE SCALE GENOMIC DNA]</scope>
    <source>
        <strain evidence="8">DSM 8987</strain>
    </source>
</reference>
<sequence length="241" mass="26119">MSSGIYAALSGAVARTQLLENISNNLSNLHTAGFKRDRLSFAAMLDDASQTRRTAGVNLNAVAESRTDFRHGTLAKTNNDFDVAINGDGFFRLRSADGSLYYSRQGTFARALDGRLINRAGDEVLSVDNNPIVLPDGAFRIDEDGRVLAAEGQIGQIGLFNPDSAQLSKVGESRFAFSGDEAAVGPAAGSQVQQGYLEQSNVNSMEEMAQLISNMRNFEAYQKAMKNYHELSIKVHEIAAF</sequence>
<evidence type="ECO:0000259" key="6">
    <source>
        <dbReference type="Pfam" id="PF22692"/>
    </source>
</evidence>
<dbReference type="InterPro" id="IPR012836">
    <property type="entry name" value="FlgF"/>
</dbReference>
<keyword evidence="8" id="KW-1185">Reference proteome</keyword>
<dbReference type="InterPro" id="IPR053967">
    <property type="entry name" value="LlgE_F_G-like_D1"/>
</dbReference>
<accession>A0A1G7BI72</accession>
<dbReference type="PANTHER" id="PTHR30435">
    <property type="entry name" value="FLAGELLAR PROTEIN"/>
    <property type="match status" value="1"/>
</dbReference>